<dbReference type="RefSeq" id="WP_133316829.1">
    <property type="nucleotide sequence ID" value="NZ_SMTL01000003.1"/>
</dbReference>
<reference evidence="1 2" key="1">
    <citation type="submission" date="2019-03" db="EMBL/GenBank/DDBJ databases">
        <title>Rhizobium sp. nov., an bacterium isolated from biocrust in Mu Us Desert.</title>
        <authorList>
            <person name="Lixiong L."/>
        </authorList>
    </citation>
    <scope>NUCLEOTIDE SEQUENCE [LARGE SCALE GENOMIC DNA]</scope>
    <source>
        <strain evidence="1 2">SPY-1</strain>
    </source>
</reference>
<comment type="caution">
    <text evidence="1">The sequence shown here is derived from an EMBL/GenBank/DDBJ whole genome shotgun (WGS) entry which is preliminary data.</text>
</comment>
<organism evidence="1 2">
    <name type="scientific">Rhizobium deserti</name>
    <dbReference type="NCBI Taxonomy" id="2547961"/>
    <lineage>
        <taxon>Bacteria</taxon>
        <taxon>Pseudomonadati</taxon>
        <taxon>Pseudomonadota</taxon>
        <taxon>Alphaproteobacteria</taxon>
        <taxon>Hyphomicrobiales</taxon>
        <taxon>Rhizobiaceae</taxon>
        <taxon>Rhizobium/Agrobacterium group</taxon>
        <taxon>Rhizobium</taxon>
    </lineage>
</organism>
<accession>A0A4R5UHQ2</accession>
<gene>
    <name evidence="1" type="ORF">E2F50_14270</name>
</gene>
<evidence type="ECO:0008006" key="3">
    <source>
        <dbReference type="Google" id="ProtNLM"/>
    </source>
</evidence>
<evidence type="ECO:0000313" key="2">
    <source>
        <dbReference type="Proteomes" id="UP000295238"/>
    </source>
</evidence>
<proteinExistence type="predicted"/>
<dbReference type="EMBL" id="SMTL01000003">
    <property type="protein sequence ID" value="TDK35407.1"/>
    <property type="molecule type" value="Genomic_DNA"/>
</dbReference>
<dbReference type="OrthoDB" id="8778976at2"/>
<evidence type="ECO:0000313" key="1">
    <source>
        <dbReference type="EMBL" id="TDK35407.1"/>
    </source>
</evidence>
<dbReference type="Proteomes" id="UP000295238">
    <property type="component" value="Unassembled WGS sequence"/>
</dbReference>
<dbReference type="AlphaFoldDB" id="A0A4R5UHQ2"/>
<name>A0A4R5UHQ2_9HYPH</name>
<protein>
    <recommendedName>
        <fullName evidence="3">YCII-related domain-containing protein</fullName>
    </recommendedName>
</protein>
<sequence>MHLVQILLPVSDKSGKAFPPEHYAAIRDQLTHLFGGMTFHRTAPAEGLWISEGEVARDTIVTAEVMIEELDRAWWAGYRAELESLFRQDEIVIRAWPISRL</sequence>
<keyword evidence="2" id="KW-1185">Reference proteome</keyword>